<evidence type="ECO:0000256" key="8">
    <source>
        <dbReference type="SAM" id="Phobius"/>
    </source>
</evidence>
<protein>
    <submittedName>
        <fullName evidence="10">Serine/threonine-protein kinase PknK</fullName>
        <ecNumber evidence="10">2.7.11.1</ecNumber>
    </submittedName>
</protein>
<dbReference type="Pfam" id="PF13432">
    <property type="entry name" value="TPR_16"/>
    <property type="match status" value="4"/>
</dbReference>
<evidence type="ECO:0000256" key="6">
    <source>
        <dbReference type="PROSITE-ProRule" id="PRU10141"/>
    </source>
</evidence>
<evidence type="ECO:0000259" key="9">
    <source>
        <dbReference type="PROSITE" id="PS50011"/>
    </source>
</evidence>
<dbReference type="EC" id="2.7.11.1" evidence="10"/>
<gene>
    <name evidence="10" type="primary">pknK</name>
    <name evidence="10" type="ORF">OJF2_21020</name>
</gene>
<dbReference type="GO" id="GO:0005524">
    <property type="term" value="F:ATP binding"/>
    <property type="evidence" value="ECO:0007669"/>
    <property type="project" value="UniProtKB-UniRule"/>
</dbReference>
<dbReference type="OrthoDB" id="6111975at2"/>
<feature type="binding site" evidence="6">
    <location>
        <position position="203"/>
    </location>
    <ligand>
        <name>ATP</name>
        <dbReference type="ChEBI" id="CHEBI:30616"/>
    </ligand>
</feature>
<sequence length="1317" mass="144461">MNAAASGRTWDDASSPAAVRLARRYEEAWQAADRGGRRLDPRGYLADAQDEAGATLAILRADLSLRWEAGDRAGAAWYLERFKDLGEDSVVALLYEEFCLREEDGERPDPASYLARYPALAEPLRRVLDIHELIGSATATNSILGAPSMAGPGGRSATDEPPYPEAGQTIAGFYLVEELGRGSFARVFLARERELADRPVALKVARRGSREPQALARLQHTHIVPVHSVREDRATGLHLLCMPFFGRVTLSRLLQEVRGAPSPSGRAIVEALDRLSGGDDAPPTHARSACRDALASRTYAQAIAWWGARLAEALDHAHDRGILHRDVKPSNVLVNDDGMPMLLDFNLARDGRPGDGGHGAEVAFGGTLDYMAPEHLEALADEASEGVDSRSDIFSLGVLLYEAVAGVKPYAPPRKNLPIYDSLLRAASDRRKECPVRFPEGLPSPVPASLAAVIRRCLEPEPADRYRGAGELAADLRAVADDLPLPHAREPFLSRLGGRLRRHRRVIFVAAGVALAFGGLLGVYTMYQVDRQDRYDNARAYYLKGCVAIDEGRFEDAHNWLEAAGDAARFNWRDTIRGKLRWGTFSTFGGQLRKRLENLWAGPSMDDLELNIEYKARMADLIGSTRRDADSLHAATENLRFRLIGLGDDKPAAIRDLKGLMEPFRVLDCREPGVTYERQMALLDEDHQRRLTGDVNELLFLWMVGVEEAFRRSSAGPEPAAAADLDRLEDALAVCDRALTFAEPREPWLSLRDLLAQHATPRTGMDAPGGGGDPRLPGEPRDIASVQSPNACFQWGLLNSSEGRRARAVEWLQQAVRLDWSSYWYHFYLGYLANNEGLIEDALGHFSNAVACRPGSAWVRFNRARLLRAKGRWGPALDDFLEARKAWSGTPNAFRVSLELGVLHTQLGDFAEAAGQYREILAGAPGTELARAARLNLANLDAESGREEAALATYDSLLEHDPADHSARLSRAYLRLRMGRPAEAIGDLDLLVRAGPPDASAGELMASRATGMLLLRRRDEALEDAAAARRLRPCPAADRLYERALLAAGRFGQVELGRVEEVRLLPVGGSWLRSDLQKAAVALEAEGRAAGPGAPRAARSRAIILSALGEHAEAISAARQHVEVEGRSPEAHLILARVLLNAGRARQALQRADAGLLLQPRDPEMLEVRGVALARLGRLEEALESLGQVIATTPSAYARARHAEVLQVSGRHEQAVGEWTNVLRADPEFDEAYLGRARAWVSLRSWDRAIADLETAATWSHGHLEQETKVLVAYAACLRERPGHSERWLALLQRTAKGWLRGGTAAWRPTVVAATKR</sequence>
<reference evidence="10 11" key="1">
    <citation type="submission" date="2019-08" db="EMBL/GenBank/DDBJ databases">
        <title>Deep-cultivation of Planctomycetes and their phenomic and genomic characterization uncovers novel biology.</title>
        <authorList>
            <person name="Wiegand S."/>
            <person name="Jogler M."/>
            <person name="Boedeker C."/>
            <person name="Pinto D."/>
            <person name="Vollmers J."/>
            <person name="Rivas-Marin E."/>
            <person name="Kohn T."/>
            <person name="Peeters S.H."/>
            <person name="Heuer A."/>
            <person name="Rast P."/>
            <person name="Oberbeckmann S."/>
            <person name="Bunk B."/>
            <person name="Jeske O."/>
            <person name="Meyerdierks A."/>
            <person name="Storesund J.E."/>
            <person name="Kallscheuer N."/>
            <person name="Luecker S."/>
            <person name="Lage O.M."/>
            <person name="Pohl T."/>
            <person name="Merkel B.J."/>
            <person name="Hornburger P."/>
            <person name="Mueller R.-W."/>
            <person name="Bruemmer F."/>
            <person name="Labrenz M."/>
            <person name="Spormann A.M."/>
            <person name="Op den Camp H."/>
            <person name="Overmann J."/>
            <person name="Amann R."/>
            <person name="Jetten M.S.M."/>
            <person name="Mascher T."/>
            <person name="Medema M.H."/>
            <person name="Devos D.P."/>
            <person name="Kaster A.-K."/>
            <person name="Ovreas L."/>
            <person name="Rohde M."/>
            <person name="Galperin M.Y."/>
            <person name="Jogler C."/>
        </authorList>
    </citation>
    <scope>NUCLEOTIDE SEQUENCE [LARGE SCALE GENOMIC DNA]</scope>
    <source>
        <strain evidence="10 11">OJF2</strain>
    </source>
</reference>
<evidence type="ECO:0000256" key="2">
    <source>
        <dbReference type="ARBA" id="ARBA00022741"/>
    </source>
</evidence>
<dbReference type="PANTHER" id="PTHR43289">
    <property type="entry name" value="MITOGEN-ACTIVATED PROTEIN KINASE KINASE KINASE 20-RELATED"/>
    <property type="match status" value="1"/>
</dbReference>
<keyword evidence="11" id="KW-1185">Reference proteome</keyword>
<keyword evidence="8" id="KW-1133">Transmembrane helix</keyword>
<organism evidence="10 11">
    <name type="scientific">Aquisphaera giovannonii</name>
    <dbReference type="NCBI Taxonomy" id="406548"/>
    <lineage>
        <taxon>Bacteria</taxon>
        <taxon>Pseudomonadati</taxon>
        <taxon>Planctomycetota</taxon>
        <taxon>Planctomycetia</taxon>
        <taxon>Isosphaerales</taxon>
        <taxon>Isosphaeraceae</taxon>
        <taxon>Aquisphaera</taxon>
    </lineage>
</organism>
<keyword evidence="5" id="KW-0802">TPR repeat</keyword>
<dbReference type="InterPro" id="IPR011009">
    <property type="entry name" value="Kinase-like_dom_sf"/>
</dbReference>
<name>A0A5B9VZ90_9BACT</name>
<dbReference type="InterPro" id="IPR019734">
    <property type="entry name" value="TPR_rpt"/>
</dbReference>
<dbReference type="PROSITE" id="PS00108">
    <property type="entry name" value="PROTEIN_KINASE_ST"/>
    <property type="match status" value="1"/>
</dbReference>
<evidence type="ECO:0000256" key="7">
    <source>
        <dbReference type="SAM" id="MobiDB-lite"/>
    </source>
</evidence>
<feature type="domain" description="Protein kinase" evidence="9">
    <location>
        <begin position="173"/>
        <end position="493"/>
    </location>
</feature>
<feature type="repeat" description="TPR" evidence="5">
    <location>
        <begin position="1163"/>
        <end position="1196"/>
    </location>
</feature>
<dbReference type="KEGG" id="agv:OJF2_21020"/>
<dbReference type="RefSeq" id="WP_148593587.1">
    <property type="nucleotide sequence ID" value="NZ_CP042997.1"/>
</dbReference>
<dbReference type="Gene3D" id="1.25.40.10">
    <property type="entry name" value="Tetratricopeptide repeat domain"/>
    <property type="match status" value="2"/>
</dbReference>
<dbReference type="InterPro" id="IPR000719">
    <property type="entry name" value="Prot_kinase_dom"/>
</dbReference>
<dbReference type="SUPFAM" id="SSF56112">
    <property type="entry name" value="Protein kinase-like (PK-like)"/>
    <property type="match status" value="1"/>
</dbReference>
<keyword evidence="8" id="KW-0472">Membrane</keyword>
<keyword evidence="3 10" id="KW-0418">Kinase</keyword>
<dbReference type="InterPro" id="IPR008271">
    <property type="entry name" value="Ser/Thr_kinase_AS"/>
</dbReference>
<dbReference type="GO" id="GO:0004674">
    <property type="term" value="F:protein serine/threonine kinase activity"/>
    <property type="evidence" value="ECO:0007669"/>
    <property type="project" value="UniProtKB-EC"/>
</dbReference>
<dbReference type="PROSITE" id="PS50005">
    <property type="entry name" value="TPR"/>
    <property type="match status" value="1"/>
</dbReference>
<dbReference type="Gene3D" id="1.10.510.10">
    <property type="entry name" value="Transferase(Phosphotransferase) domain 1"/>
    <property type="match status" value="1"/>
</dbReference>
<dbReference type="Pfam" id="PF00069">
    <property type="entry name" value="Pkinase"/>
    <property type="match status" value="1"/>
</dbReference>
<dbReference type="Proteomes" id="UP000324233">
    <property type="component" value="Chromosome"/>
</dbReference>
<dbReference type="InterPro" id="IPR011990">
    <property type="entry name" value="TPR-like_helical_dom_sf"/>
</dbReference>
<evidence type="ECO:0000256" key="5">
    <source>
        <dbReference type="PROSITE-ProRule" id="PRU00339"/>
    </source>
</evidence>
<feature type="region of interest" description="Disordered" evidence="7">
    <location>
        <begin position="761"/>
        <end position="783"/>
    </location>
</feature>
<keyword evidence="1 10" id="KW-0808">Transferase</keyword>
<evidence type="ECO:0000256" key="3">
    <source>
        <dbReference type="ARBA" id="ARBA00022777"/>
    </source>
</evidence>
<keyword evidence="2 6" id="KW-0547">Nucleotide-binding</keyword>
<keyword evidence="8" id="KW-0812">Transmembrane</keyword>
<keyword evidence="4 6" id="KW-0067">ATP-binding</keyword>
<dbReference type="PANTHER" id="PTHR43289:SF6">
    <property type="entry name" value="SERINE_THREONINE-PROTEIN KINASE NEKL-3"/>
    <property type="match status" value="1"/>
</dbReference>
<evidence type="ECO:0000256" key="1">
    <source>
        <dbReference type="ARBA" id="ARBA00022679"/>
    </source>
</evidence>
<feature type="transmembrane region" description="Helical" evidence="8">
    <location>
        <begin position="506"/>
        <end position="527"/>
    </location>
</feature>
<dbReference type="SUPFAM" id="SSF48452">
    <property type="entry name" value="TPR-like"/>
    <property type="match status" value="2"/>
</dbReference>
<dbReference type="CDD" id="cd14014">
    <property type="entry name" value="STKc_PknB_like"/>
    <property type="match status" value="1"/>
</dbReference>
<dbReference type="Gene3D" id="3.30.200.20">
    <property type="entry name" value="Phosphorylase Kinase, domain 1"/>
    <property type="match status" value="1"/>
</dbReference>
<dbReference type="PROSITE" id="PS00107">
    <property type="entry name" value="PROTEIN_KINASE_ATP"/>
    <property type="match status" value="1"/>
</dbReference>
<dbReference type="InterPro" id="IPR017441">
    <property type="entry name" value="Protein_kinase_ATP_BS"/>
</dbReference>
<dbReference type="PROSITE" id="PS50011">
    <property type="entry name" value="PROTEIN_KINASE_DOM"/>
    <property type="match status" value="1"/>
</dbReference>
<dbReference type="SMART" id="SM00220">
    <property type="entry name" value="S_TKc"/>
    <property type="match status" value="1"/>
</dbReference>
<accession>A0A5B9VZ90</accession>
<dbReference type="SMART" id="SM00028">
    <property type="entry name" value="TPR"/>
    <property type="match status" value="11"/>
</dbReference>
<evidence type="ECO:0000256" key="4">
    <source>
        <dbReference type="ARBA" id="ARBA00022840"/>
    </source>
</evidence>
<dbReference type="EMBL" id="CP042997">
    <property type="protein sequence ID" value="QEH33598.1"/>
    <property type="molecule type" value="Genomic_DNA"/>
</dbReference>
<evidence type="ECO:0000313" key="10">
    <source>
        <dbReference type="EMBL" id="QEH33598.1"/>
    </source>
</evidence>
<proteinExistence type="predicted"/>
<evidence type="ECO:0000313" key="11">
    <source>
        <dbReference type="Proteomes" id="UP000324233"/>
    </source>
</evidence>